<feature type="region of interest" description="Disordered" evidence="5">
    <location>
        <begin position="205"/>
        <end position="273"/>
    </location>
</feature>
<dbReference type="GO" id="GO:0043565">
    <property type="term" value="F:sequence-specific DNA binding"/>
    <property type="evidence" value="ECO:0007669"/>
    <property type="project" value="InterPro"/>
</dbReference>
<evidence type="ECO:0000256" key="1">
    <source>
        <dbReference type="ARBA" id="ARBA00022723"/>
    </source>
</evidence>
<dbReference type="Pfam" id="PF00320">
    <property type="entry name" value="GATA"/>
    <property type="match status" value="1"/>
</dbReference>
<feature type="compositionally biased region" description="Low complexity" evidence="5">
    <location>
        <begin position="378"/>
        <end position="391"/>
    </location>
</feature>
<dbReference type="EC" id="2.7.12.2" evidence="7"/>
<evidence type="ECO:0000259" key="6">
    <source>
        <dbReference type="PROSITE" id="PS50114"/>
    </source>
</evidence>
<evidence type="ECO:0000256" key="3">
    <source>
        <dbReference type="ARBA" id="ARBA00022833"/>
    </source>
</evidence>
<dbReference type="PROSITE" id="PS50114">
    <property type="entry name" value="GATA_ZN_FINGER_2"/>
    <property type="match status" value="1"/>
</dbReference>
<feature type="compositionally biased region" description="Polar residues" evidence="5">
    <location>
        <begin position="316"/>
        <end position="339"/>
    </location>
</feature>
<dbReference type="PANTHER" id="PTHR47255:SF4">
    <property type="entry name" value="GATA ZINC FINGER DOMAIN-CONTAINING PROTEIN 12"/>
    <property type="match status" value="1"/>
</dbReference>
<evidence type="ECO:0000313" key="8">
    <source>
        <dbReference type="Proteomes" id="UP001304243"/>
    </source>
</evidence>
<feature type="domain" description="GATA-type" evidence="6">
    <location>
        <begin position="267"/>
        <end position="303"/>
    </location>
</feature>
<sequence length="423" mass="47102">MSTTTPPAGQSAANIKTARHYFLNMFERHDPENSSGYCNRTLDRAIISLDSRFSVQAEFVEVWHGLINTPQREWRYIRTIFCLQNKDDINYGSSEKEYFVLPVEAMVTTLSDKEPQEAIMSFYFDNKAIEFPDKEVRDDIKACIIKKPSIKPGQKEENSKGSYVASLRISEIPGSLWAVKEALDRMDANFQKAYSCIMEVRSMQQSKVQDGESAPQVQEPEADESNTKVEPPNQKDSNKTKPSSSTKSTKSKTPSPKKPSPKSTDTTNNDKKCSYCARKTTPMWRRGPAGPGTLCNACGVKWRHGKILCDHSATETAASPSIATTENVDPLNTTESNSTRSKRKYTRSTEPPQPVKKKQKKITKKDAIIDLVQDETSESASPPSSSGSPHSINLNTLIMDEVHHTLGLDAVEAATVLTLLKRS</sequence>
<evidence type="ECO:0000256" key="5">
    <source>
        <dbReference type="SAM" id="MobiDB-lite"/>
    </source>
</evidence>
<dbReference type="CDD" id="cd00202">
    <property type="entry name" value="ZnF_GATA"/>
    <property type="match status" value="1"/>
</dbReference>
<dbReference type="SMART" id="SM00401">
    <property type="entry name" value="ZnF_GATA"/>
    <property type="match status" value="1"/>
</dbReference>
<dbReference type="SUPFAM" id="SSF57716">
    <property type="entry name" value="Glucocorticoid receptor-like (DNA-binding domain)"/>
    <property type="match status" value="1"/>
</dbReference>
<name>A0AAN7DTG7_9FUNG</name>
<organism evidence="7 8">
    <name type="scientific">Mucor velutinosus</name>
    <dbReference type="NCBI Taxonomy" id="708070"/>
    <lineage>
        <taxon>Eukaryota</taxon>
        <taxon>Fungi</taxon>
        <taxon>Fungi incertae sedis</taxon>
        <taxon>Mucoromycota</taxon>
        <taxon>Mucoromycotina</taxon>
        <taxon>Mucoromycetes</taxon>
        <taxon>Mucorales</taxon>
        <taxon>Mucorineae</taxon>
        <taxon>Mucoraceae</taxon>
        <taxon>Mucor</taxon>
    </lineage>
</organism>
<keyword evidence="2 4" id="KW-0863">Zinc-finger</keyword>
<reference evidence="7 8" key="1">
    <citation type="submission" date="2022-11" db="EMBL/GenBank/DDBJ databases">
        <title>Mucor velutinosus strain NIH1002 WGS.</title>
        <authorList>
            <person name="Subramanian P."/>
            <person name="Mullikin J.C."/>
            <person name="Segre J.A."/>
            <person name="Zelazny A.M."/>
        </authorList>
    </citation>
    <scope>NUCLEOTIDE SEQUENCE [LARGE SCALE GENOMIC DNA]</scope>
    <source>
        <strain evidence="7 8">NIH1002</strain>
    </source>
</reference>
<keyword evidence="8" id="KW-1185">Reference proteome</keyword>
<keyword evidence="7" id="KW-0418">Kinase</keyword>
<comment type="caution">
    <text evidence="7">The sequence shown here is derived from an EMBL/GenBank/DDBJ whole genome shotgun (WGS) entry which is preliminary data.</text>
</comment>
<dbReference type="PANTHER" id="PTHR47255">
    <property type="entry name" value="GATA TRANSCRIPTION FACTOR 22-RELATED"/>
    <property type="match status" value="1"/>
</dbReference>
<evidence type="ECO:0000313" key="7">
    <source>
        <dbReference type="EMBL" id="KAK4521370.1"/>
    </source>
</evidence>
<dbReference type="Proteomes" id="UP001304243">
    <property type="component" value="Unassembled WGS sequence"/>
</dbReference>
<feature type="region of interest" description="Disordered" evidence="5">
    <location>
        <begin position="316"/>
        <end position="392"/>
    </location>
</feature>
<evidence type="ECO:0000256" key="2">
    <source>
        <dbReference type="ARBA" id="ARBA00022771"/>
    </source>
</evidence>
<gene>
    <name evidence="7" type="primary">wis1</name>
    <name evidence="7" type="ORF">ATC70_011985</name>
</gene>
<dbReference type="GeneID" id="89955671"/>
<accession>A0AAN7DTG7</accession>
<feature type="compositionally biased region" description="Low complexity" evidence="5">
    <location>
        <begin position="240"/>
        <end position="254"/>
    </location>
</feature>
<keyword evidence="1" id="KW-0479">Metal-binding</keyword>
<dbReference type="InterPro" id="IPR013088">
    <property type="entry name" value="Znf_NHR/GATA"/>
</dbReference>
<dbReference type="AlphaFoldDB" id="A0AAN7DTG7"/>
<proteinExistence type="predicted"/>
<dbReference type="Gene3D" id="3.30.50.10">
    <property type="entry name" value="Erythroid Transcription Factor GATA-1, subunit A"/>
    <property type="match status" value="1"/>
</dbReference>
<protein>
    <submittedName>
        <fullName evidence="7">MAP kinase kinase Wis1</fullName>
        <ecNumber evidence="7">2.7.12.2</ecNumber>
    </submittedName>
</protein>
<keyword evidence="3" id="KW-0862">Zinc</keyword>
<dbReference type="GO" id="GO:0008270">
    <property type="term" value="F:zinc ion binding"/>
    <property type="evidence" value="ECO:0007669"/>
    <property type="project" value="UniProtKB-KW"/>
</dbReference>
<dbReference type="RefSeq" id="XP_064688036.1">
    <property type="nucleotide sequence ID" value="XM_064831168.1"/>
</dbReference>
<evidence type="ECO:0000256" key="4">
    <source>
        <dbReference type="PROSITE-ProRule" id="PRU00094"/>
    </source>
</evidence>
<keyword evidence="7" id="KW-0808">Transferase</keyword>
<dbReference type="EMBL" id="JASEJX010000004">
    <property type="protein sequence ID" value="KAK4521370.1"/>
    <property type="molecule type" value="Genomic_DNA"/>
</dbReference>
<dbReference type="GO" id="GO:0004708">
    <property type="term" value="F:MAP kinase kinase activity"/>
    <property type="evidence" value="ECO:0007669"/>
    <property type="project" value="UniProtKB-EC"/>
</dbReference>
<dbReference type="InterPro" id="IPR000679">
    <property type="entry name" value="Znf_GATA"/>
</dbReference>
<dbReference type="InterPro" id="IPR052138">
    <property type="entry name" value="GATA_ZnFinger_Domain"/>
</dbReference>
<dbReference type="GO" id="GO:0006355">
    <property type="term" value="P:regulation of DNA-templated transcription"/>
    <property type="evidence" value="ECO:0007669"/>
    <property type="project" value="InterPro"/>
</dbReference>